<dbReference type="OrthoDB" id="2187549at2759"/>
<evidence type="ECO:0000313" key="3">
    <source>
        <dbReference type="EMBL" id="KAF7504300.1"/>
    </source>
</evidence>
<keyword evidence="4" id="KW-1185">Reference proteome</keyword>
<dbReference type="InterPro" id="IPR039127">
    <property type="entry name" value="Trm112"/>
</dbReference>
<dbReference type="Proteomes" id="UP000606974">
    <property type="component" value="Unassembled WGS sequence"/>
</dbReference>
<name>A0A8H7A7W7_9EURO</name>
<reference evidence="3" key="1">
    <citation type="submission" date="2020-02" db="EMBL/GenBank/DDBJ databases">
        <authorList>
            <person name="Palmer J.M."/>
        </authorList>
    </citation>
    <scope>NUCLEOTIDE SEQUENCE</scope>
    <source>
        <strain evidence="3">EPUS1.4</strain>
        <tissue evidence="3">Thallus</tissue>
    </source>
</reference>
<comment type="caution">
    <text evidence="3">The sequence shown here is derived from an EMBL/GenBank/DDBJ whole genome shotgun (WGS) entry which is preliminary data.</text>
</comment>
<evidence type="ECO:0000256" key="1">
    <source>
        <dbReference type="ARBA" id="ARBA00007980"/>
    </source>
</evidence>
<dbReference type="EMBL" id="JAACFV010000142">
    <property type="protein sequence ID" value="KAF7504300.1"/>
    <property type="molecule type" value="Genomic_DNA"/>
</dbReference>
<dbReference type="PANTHER" id="PTHR12773">
    <property type="entry name" value="UPF0315 PROTEIN-RELATED"/>
    <property type="match status" value="1"/>
</dbReference>
<dbReference type="GO" id="GO:0030488">
    <property type="term" value="P:tRNA methylation"/>
    <property type="evidence" value="ECO:0007669"/>
    <property type="project" value="TreeGrafter"/>
</dbReference>
<organism evidence="3 4">
    <name type="scientific">Endocarpon pusillum</name>
    <dbReference type="NCBI Taxonomy" id="364733"/>
    <lineage>
        <taxon>Eukaryota</taxon>
        <taxon>Fungi</taxon>
        <taxon>Dikarya</taxon>
        <taxon>Ascomycota</taxon>
        <taxon>Pezizomycotina</taxon>
        <taxon>Eurotiomycetes</taxon>
        <taxon>Chaetothyriomycetidae</taxon>
        <taxon>Verrucariales</taxon>
        <taxon>Verrucariaceae</taxon>
        <taxon>Endocarpon</taxon>
    </lineage>
</organism>
<accession>A0A8H7A7W7</accession>
<dbReference type="PANTHER" id="PTHR12773:SF0">
    <property type="entry name" value="MULTIFUNCTIONAL METHYLTRANSFERASE SUBUNIT TRM112-LIKE PROTEIN"/>
    <property type="match status" value="1"/>
</dbReference>
<sequence length="228" mass="25302">MKLLTVNFLTCAIKSCKSSLSSSSEPLSDELSPFPLHFRNAVLERTEINYNPRFIQNILPRVNWEALSITAKELGLLGLLPDNNPADGPAWNTENDAEAGVNNGDAGVEGAAVAEEQDEHMEIDSTPKKGADAREEDIDKKEKVLRQLHTLLLETSVSEGKLACGKCGFEYPIKEGVGNFLLPAHLGKLLFSLLFTTIAFLLKPGCFGNEKEWYWKWQPARQTEKREG</sequence>
<dbReference type="AlphaFoldDB" id="A0A8H7A7W7"/>
<feature type="compositionally biased region" description="Basic and acidic residues" evidence="2">
    <location>
        <begin position="120"/>
        <end position="135"/>
    </location>
</feature>
<dbReference type="Gene3D" id="2.20.25.10">
    <property type="match status" value="1"/>
</dbReference>
<evidence type="ECO:0000313" key="4">
    <source>
        <dbReference type="Proteomes" id="UP000606974"/>
    </source>
</evidence>
<feature type="region of interest" description="Disordered" evidence="2">
    <location>
        <begin position="116"/>
        <end position="135"/>
    </location>
</feature>
<dbReference type="InterPro" id="IPR005651">
    <property type="entry name" value="Trm112-like"/>
</dbReference>
<evidence type="ECO:0008006" key="5">
    <source>
        <dbReference type="Google" id="ProtNLM"/>
    </source>
</evidence>
<proteinExistence type="inferred from homology"/>
<dbReference type="Pfam" id="PF03966">
    <property type="entry name" value="Trm112p"/>
    <property type="match status" value="1"/>
</dbReference>
<protein>
    <recommendedName>
        <fullName evidence="5">Trm112p-domain-containing protein</fullName>
    </recommendedName>
</protein>
<gene>
    <name evidence="3" type="ORF">GJ744_002489</name>
</gene>
<dbReference type="GO" id="GO:0070476">
    <property type="term" value="P:rRNA (guanine-N7)-methylation"/>
    <property type="evidence" value="ECO:0007669"/>
    <property type="project" value="TreeGrafter"/>
</dbReference>
<dbReference type="GO" id="GO:0046982">
    <property type="term" value="F:protein heterodimerization activity"/>
    <property type="evidence" value="ECO:0007669"/>
    <property type="project" value="InterPro"/>
</dbReference>
<evidence type="ECO:0000256" key="2">
    <source>
        <dbReference type="SAM" id="MobiDB-lite"/>
    </source>
</evidence>
<comment type="similarity">
    <text evidence="1">Belongs to the TRM112 family.</text>
</comment>